<dbReference type="EMBL" id="LHXY01000009">
    <property type="protein sequence ID" value="KXB02204.1"/>
    <property type="molecule type" value="Genomic_DNA"/>
</dbReference>
<gene>
    <name evidence="1" type="ORF">AKJ44_01105</name>
</gene>
<accession>A0A133V6X4</accession>
<name>A0A133V6X4_9EURY</name>
<evidence type="ECO:0000313" key="1">
    <source>
        <dbReference type="EMBL" id="KXB02204.1"/>
    </source>
</evidence>
<reference evidence="1 2" key="1">
    <citation type="journal article" date="2016" name="Sci. Rep.">
        <title>Metabolic traits of an uncultured archaeal lineage -MSBL1- from brine pools of the Red Sea.</title>
        <authorList>
            <person name="Mwirichia R."/>
            <person name="Alam I."/>
            <person name="Rashid M."/>
            <person name="Vinu M."/>
            <person name="Ba-Alawi W."/>
            <person name="Anthony Kamau A."/>
            <person name="Kamanda Ngugi D."/>
            <person name="Goker M."/>
            <person name="Klenk H.P."/>
            <person name="Bajic V."/>
            <person name="Stingl U."/>
        </authorList>
    </citation>
    <scope>NUCLEOTIDE SEQUENCE [LARGE SCALE GENOMIC DNA]</scope>
    <source>
        <strain evidence="1">SCGC-AAA261F17</strain>
    </source>
</reference>
<sequence length="296" mass="33850">MLGNKTVEVMDRCLSGQPSMSELEEIASSRTIHKVIPQLEVLGIIERYTFKKGVGRPKTRCKLTRRGLKLKRMLDDIRYHAEYDRISRSGIPVTAGVYKSIADGYGAPLITDQRLAVPSRLTEKAQDMLEWSEVKLDGVPWSGFHERSVQVEDLRYLGLEDLIVLTNINEKDPARLQACITTIIKDFTEKIDYNLLLQIALEAGTVNEVGGLLHLTNRMSGETVIPLEILDEFQKHVKKRDVDRHLRYYLLVERGVPSSEAEHPVDREIRENWYAKLPTFMECREVFGWRGDGKIG</sequence>
<keyword evidence="2" id="KW-1185">Reference proteome</keyword>
<organism evidence="1 2">
    <name type="scientific">candidate division MSBL1 archaeon SCGC-AAA261F17</name>
    <dbReference type="NCBI Taxonomy" id="1698274"/>
    <lineage>
        <taxon>Archaea</taxon>
        <taxon>Methanobacteriati</taxon>
        <taxon>Methanobacteriota</taxon>
        <taxon>candidate division MSBL1</taxon>
    </lineage>
</organism>
<evidence type="ECO:0000313" key="2">
    <source>
        <dbReference type="Proteomes" id="UP000070035"/>
    </source>
</evidence>
<protein>
    <submittedName>
        <fullName evidence="1">Uncharacterized protein</fullName>
    </submittedName>
</protein>
<dbReference type="Proteomes" id="UP000070035">
    <property type="component" value="Unassembled WGS sequence"/>
</dbReference>
<dbReference type="AlphaFoldDB" id="A0A133V6X4"/>
<comment type="caution">
    <text evidence="1">The sequence shown here is derived from an EMBL/GenBank/DDBJ whole genome shotgun (WGS) entry which is preliminary data.</text>
</comment>
<proteinExistence type="predicted"/>